<keyword evidence="2" id="KW-0378">Hydrolase</keyword>
<dbReference type="Gene3D" id="1.10.287.1080">
    <property type="entry name" value="MazG-like"/>
    <property type="match status" value="1"/>
</dbReference>
<comment type="caution">
    <text evidence="2">The sequence shown here is derived from an EMBL/GenBank/DDBJ whole genome shotgun (WGS) entry which is preliminary data.</text>
</comment>
<dbReference type="EMBL" id="JXBB01000045">
    <property type="protein sequence ID" value="OAR03737.1"/>
    <property type="molecule type" value="Genomic_DNA"/>
</dbReference>
<protein>
    <submittedName>
        <fullName evidence="2">Nucleotide pyrophosphohydrolase</fullName>
    </submittedName>
</protein>
<dbReference type="PIRSF" id="PIRSF029904">
    <property type="entry name" value="UCP029904_pph"/>
    <property type="match status" value="1"/>
</dbReference>
<dbReference type="CDD" id="cd11531">
    <property type="entry name" value="NTP-PPase_BsYpjD"/>
    <property type="match status" value="1"/>
</dbReference>
<dbReference type="Proteomes" id="UP000244180">
    <property type="component" value="Unassembled WGS sequence"/>
</dbReference>
<evidence type="ECO:0000313" key="5">
    <source>
        <dbReference type="Proteomes" id="UP000244180"/>
    </source>
</evidence>
<dbReference type="PANTHER" id="PTHR42692:SF1">
    <property type="entry name" value="NUCLEOTIDE PYROPHOSPHOHYDROLASE"/>
    <property type="match status" value="1"/>
</dbReference>
<evidence type="ECO:0000313" key="3">
    <source>
        <dbReference type="EMBL" id="PTQ52371.1"/>
    </source>
</evidence>
<dbReference type="EMBL" id="PEBV01000025">
    <property type="protein sequence ID" value="PTQ52371.1"/>
    <property type="molecule type" value="Genomic_DNA"/>
</dbReference>
<dbReference type="STRING" id="1484.SA87_00710"/>
<reference evidence="2 4" key="1">
    <citation type="submission" date="2015-09" db="EMBL/GenBank/DDBJ databases">
        <title>Draft genome sequence of Hydrogenibacillus schlegelii DSM 2000.</title>
        <authorList>
            <person name="Hemp J."/>
        </authorList>
    </citation>
    <scope>NUCLEOTIDE SEQUENCE [LARGE SCALE GENOMIC DNA]</scope>
    <source>
        <strain evidence="2 4">MA 48</strain>
    </source>
</reference>
<gene>
    <name evidence="3" type="ORF">HSCHL_0422</name>
    <name evidence="2" type="ORF">SA87_00710</name>
</gene>
<keyword evidence="4" id="KW-1185">Reference proteome</keyword>
<dbReference type="Pfam" id="PF03819">
    <property type="entry name" value="MazG"/>
    <property type="match status" value="1"/>
</dbReference>
<dbReference type="InterPro" id="IPR004518">
    <property type="entry name" value="MazG-like_dom"/>
</dbReference>
<reference evidence="3 5" key="2">
    <citation type="submission" date="2017-08" db="EMBL/GenBank/DDBJ databases">
        <title>Burning lignite coal seam in the remote Altai Mountains harbors a hydrogen-driven thermophilic microbial community.</title>
        <authorList>
            <person name="Kadnikov V.V."/>
            <person name="Mardanov A.V."/>
            <person name="Ivasenko D."/>
            <person name="Beletsky A.V."/>
            <person name="Karnachuk O.V."/>
            <person name="Ravin N.V."/>
        </authorList>
    </citation>
    <scope>NUCLEOTIDE SEQUENCE [LARGE SCALE GENOMIC DNA]</scope>
    <source>
        <strain evidence="3">AL33</strain>
    </source>
</reference>
<dbReference type="AlphaFoldDB" id="A0A132NB39"/>
<dbReference type="InterPro" id="IPR012359">
    <property type="entry name" value="MazG-related_YpjD"/>
</dbReference>
<evidence type="ECO:0000313" key="2">
    <source>
        <dbReference type="EMBL" id="OAR03737.1"/>
    </source>
</evidence>
<dbReference type="PANTHER" id="PTHR42692">
    <property type="entry name" value="NUCLEOTIDE PYROPHOSPHOHYDROLASE"/>
    <property type="match status" value="1"/>
</dbReference>
<name>A0A132NB39_HYDSH</name>
<dbReference type="InterPro" id="IPR047046">
    <property type="entry name" value="YpjD/YvdC"/>
</dbReference>
<evidence type="ECO:0000313" key="4">
    <source>
        <dbReference type="Proteomes" id="UP000243024"/>
    </source>
</evidence>
<sequence>MVHEAASAPELGRPKTLPEIQAEVDALIGRFQEGYFSPMEMIARFAEELGELAREVSHRYGAKRKKPEEPEGSIELELGDLFFVLVSFANAQGIDLGRAYEAVMAKYRTRDKDRWTPKGEARS</sequence>
<dbReference type="Proteomes" id="UP000243024">
    <property type="component" value="Unassembled WGS sequence"/>
</dbReference>
<dbReference type="RefSeq" id="WP_066202546.1">
    <property type="nucleotide sequence ID" value="NZ_CBCSAS010000005.1"/>
</dbReference>
<evidence type="ECO:0000259" key="1">
    <source>
        <dbReference type="Pfam" id="PF03819"/>
    </source>
</evidence>
<dbReference type="SUPFAM" id="SSF101386">
    <property type="entry name" value="all-alpha NTP pyrophosphatases"/>
    <property type="match status" value="1"/>
</dbReference>
<accession>A0A132NB39</accession>
<dbReference type="GO" id="GO:0016787">
    <property type="term" value="F:hydrolase activity"/>
    <property type="evidence" value="ECO:0007669"/>
    <property type="project" value="UniProtKB-KW"/>
</dbReference>
<proteinExistence type="predicted"/>
<organism evidence="2 4">
    <name type="scientific">Hydrogenibacillus schlegelii</name>
    <name type="common">Bacillus schlegelii</name>
    <dbReference type="NCBI Taxonomy" id="1484"/>
    <lineage>
        <taxon>Bacteria</taxon>
        <taxon>Bacillati</taxon>
        <taxon>Bacillota</taxon>
        <taxon>Bacilli</taxon>
        <taxon>Bacillales</taxon>
        <taxon>Bacillales Family X. Incertae Sedis</taxon>
        <taxon>Hydrogenibacillus</taxon>
    </lineage>
</organism>
<feature type="domain" description="NTP pyrophosphohydrolase MazG-like" evidence="1">
    <location>
        <begin position="37"/>
        <end position="115"/>
    </location>
</feature>